<dbReference type="CDD" id="cd00009">
    <property type="entry name" value="AAA"/>
    <property type="match status" value="1"/>
</dbReference>
<dbReference type="AlphaFoldDB" id="A0A9W6GLT3"/>
<dbReference type="SMART" id="SM00382">
    <property type="entry name" value="AAA"/>
    <property type="match status" value="1"/>
</dbReference>
<evidence type="ECO:0000259" key="1">
    <source>
        <dbReference type="SMART" id="SM00382"/>
    </source>
</evidence>
<proteinExistence type="predicted"/>
<dbReference type="PANTHER" id="PTHR32204:SF0">
    <property type="entry name" value="ATPASE RAVA"/>
    <property type="match status" value="1"/>
</dbReference>
<dbReference type="InterPro" id="IPR045427">
    <property type="entry name" value="MoxR"/>
</dbReference>
<dbReference type="Pfam" id="PF20030">
    <property type="entry name" value="bpMoxR"/>
    <property type="match status" value="1"/>
</dbReference>
<accession>A0A9W6GLT3</accession>
<feature type="domain" description="AAA+ ATPase" evidence="1">
    <location>
        <begin position="32"/>
        <end position="173"/>
    </location>
</feature>
<sequence>MKKRLEKIIDELNISLVERESHTRLALLTALAGENMILVGPPGTAKSEISRRVAEVFDTKYFEYLLTKFTTPEELFGPVSIRELERDNFRRKTEGYLSDANIVFLDEIFKSNSSILNSLLTILNEKVYHNGNLKEETDIYSIISASNELPTDSGELMALYDRFLLRVVVDYVREPAKLLLLEDKYRGISQELKLDREILEDVARESRKVEIPPHISNIILNLKEKLDEHFRDESVSRIQEKVSDRKLVKSIGLLKTSAHTNGRERISITDTLLLLHCYWNRMENRDVIKKYLFEEIIKLTDEDVKNYENISNVWTQEFNGLFMEQRIDEEGKPFYYDMDGQLVNLSYGDIHVRDKYGEYIHFKGHADYVKVLAELGKFDHGYIDSGIVTDDGRIVWNYEFSPVEVLTSPEREVEGYEKLLVKGNLKPATIESYEEYMEVYRMTSPDLIPKIEGIRRNVEEESREIRKVSNYLEDVRRSLGAENLWVAGEEMEELKILVEKTYEGMRGSLEKLDEVLRKIDSAKASVDR</sequence>
<dbReference type="Pfam" id="PF17868">
    <property type="entry name" value="AAA_lid_8"/>
    <property type="match status" value="1"/>
</dbReference>
<dbReference type="EMBL" id="BSDY01000009">
    <property type="protein sequence ID" value="GLI56617.1"/>
    <property type="molecule type" value="Genomic_DNA"/>
</dbReference>
<dbReference type="InterPro" id="IPR041538">
    <property type="entry name" value="RavA-like_AAA_lid"/>
</dbReference>
<name>A0A9W6GLT3_9FUSO</name>
<dbReference type="InterPro" id="IPR050513">
    <property type="entry name" value="RavA_ATPases"/>
</dbReference>
<dbReference type="Proteomes" id="UP001144471">
    <property type="component" value="Unassembled WGS sequence"/>
</dbReference>
<dbReference type="RefSeq" id="WP_281835887.1">
    <property type="nucleotide sequence ID" value="NZ_BSDY01000009.1"/>
</dbReference>
<reference evidence="2" key="1">
    <citation type="submission" date="2022-12" db="EMBL/GenBank/DDBJ databases">
        <title>Reference genome sequencing for broad-spectrum identification of bacterial and archaeal isolates by mass spectrometry.</title>
        <authorList>
            <person name="Sekiguchi Y."/>
            <person name="Tourlousse D.M."/>
        </authorList>
    </citation>
    <scope>NUCLEOTIDE SEQUENCE</scope>
    <source>
        <strain evidence="2">10succ1</strain>
    </source>
</reference>
<comment type="caution">
    <text evidence="2">The sequence shown here is derived from an EMBL/GenBank/DDBJ whole genome shotgun (WGS) entry which is preliminary data.</text>
</comment>
<evidence type="ECO:0000313" key="2">
    <source>
        <dbReference type="EMBL" id="GLI56617.1"/>
    </source>
</evidence>
<dbReference type="SUPFAM" id="SSF52540">
    <property type="entry name" value="P-loop containing nucleoside triphosphate hydrolases"/>
    <property type="match status" value="1"/>
</dbReference>
<protein>
    <recommendedName>
        <fullName evidence="1">AAA+ ATPase domain-containing protein</fullName>
    </recommendedName>
</protein>
<evidence type="ECO:0000313" key="3">
    <source>
        <dbReference type="Proteomes" id="UP001144471"/>
    </source>
</evidence>
<keyword evidence="3" id="KW-1185">Reference proteome</keyword>
<gene>
    <name evidence="2" type="ORF">PM10SUCC1_21310</name>
</gene>
<organism evidence="2 3">
    <name type="scientific">Propionigenium maris DSM 9537</name>
    <dbReference type="NCBI Taxonomy" id="1123000"/>
    <lineage>
        <taxon>Bacteria</taxon>
        <taxon>Fusobacteriati</taxon>
        <taxon>Fusobacteriota</taxon>
        <taxon>Fusobacteriia</taxon>
        <taxon>Fusobacteriales</taxon>
        <taxon>Fusobacteriaceae</taxon>
        <taxon>Propionigenium</taxon>
    </lineage>
</organism>
<dbReference type="PANTHER" id="PTHR32204">
    <property type="entry name" value="ATPASE RAVA"/>
    <property type="match status" value="1"/>
</dbReference>
<dbReference type="InterPro" id="IPR027417">
    <property type="entry name" value="P-loop_NTPase"/>
</dbReference>
<dbReference type="InterPro" id="IPR003593">
    <property type="entry name" value="AAA+_ATPase"/>
</dbReference>
<dbReference type="Gene3D" id="3.40.50.300">
    <property type="entry name" value="P-loop containing nucleotide triphosphate hydrolases"/>
    <property type="match status" value="1"/>
</dbReference>